<feature type="transmembrane region" description="Helical" evidence="1">
    <location>
        <begin position="16"/>
        <end position="39"/>
    </location>
</feature>
<dbReference type="EMBL" id="LCQQ01000008">
    <property type="protein sequence ID" value="KKW21357.1"/>
    <property type="molecule type" value="Genomic_DNA"/>
</dbReference>
<keyword evidence="1" id="KW-1133">Transmembrane helix</keyword>
<reference evidence="2 3" key="1">
    <citation type="journal article" date="2015" name="Nature">
        <title>rRNA introns, odd ribosomes, and small enigmatic genomes across a large radiation of phyla.</title>
        <authorList>
            <person name="Brown C.T."/>
            <person name="Hug L.A."/>
            <person name="Thomas B.C."/>
            <person name="Sharon I."/>
            <person name="Castelle C.J."/>
            <person name="Singh A."/>
            <person name="Wilkins M.J."/>
            <person name="Williams K.H."/>
            <person name="Banfield J.F."/>
        </authorList>
    </citation>
    <scope>NUCLEOTIDE SEQUENCE [LARGE SCALE GENOMIC DNA]</scope>
</reference>
<dbReference type="AlphaFoldDB" id="A0A0G1Z1Z8"/>
<keyword evidence="1" id="KW-0812">Transmembrane</keyword>
<accession>A0A0G1Z1Z8</accession>
<protein>
    <submittedName>
        <fullName evidence="2">Uncharacterized protein</fullName>
    </submittedName>
</protein>
<sequence>MNKAGWRVSRRMRQTLLVEILVTVLVSSGGVDFLPVFLIL</sequence>
<evidence type="ECO:0000313" key="3">
    <source>
        <dbReference type="Proteomes" id="UP000034201"/>
    </source>
</evidence>
<keyword evidence="1" id="KW-0472">Membrane</keyword>
<evidence type="ECO:0000313" key="2">
    <source>
        <dbReference type="EMBL" id="KKW21357.1"/>
    </source>
</evidence>
<dbReference type="Proteomes" id="UP000034201">
    <property type="component" value="Unassembled WGS sequence"/>
</dbReference>
<name>A0A0G1Z1Z8_9BACT</name>
<evidence type="ECO:0000256" key="1">
    <source>
        <dbReference type="SAM" id="Phobius"/>
    </source>
</evidence>
<organism evidence="2 3">
    <name type="scientific">Candidatus Adlerbacteria bacterium GW2011_GWC1_50_9</name>
    <dbReference type="NCBI Taxonomy" id="1618608"/>
    <lineage>
        <taxon>Bacteria</taxon>
        <taxon>Candidatus Adleribacteriota</taxon>
    </lineage>
</organism>
<gene>
    <name evidence="2" type="ORF">UY61_C0008G0009</name>
</gene>
<proteinExistence type="predicted"/>
<comment type="caution">
    <text evidence="2">The sequence shown here is derived from an EMBL/GenBank/DDBJ whole genome shotgun (WGS) entry which is preliminary data.</text>
</comment>